<gene>
    <name evidence="1" type="ORF">EZS28_055389</name>
</gene>
<dbReference type="Proteomes" id="UP000324800">
    <property type="component" value="Unassembled WGS sequence"/>
</dbReference>
<accession>A0A5J4Q152</accession>
<sequence length="59" mass="7051">MVLIGLEEKLLSRQQDADADFVRHIRQTFERRFEFEVKECMLIILICAKWVLNLGICRI</sequence>
<feature type="non-terminal residue" evidence="1">
    <location>
        <position position="59"/>
    </location>
</feature>
<dbReference type="AlphaFoldDB" id="A0A5J4Q152"/>
<evidence type="ECO:0000313" key="2">
    <source>
        <dbReference type="Proteomes" id="UP000324800"/>
    </source>
</evidence>
<organism evidence="1 2">
    <name type="scientific">Streblomastix strix</name>
    <dbReference type="NCBI Taxonomy" id="222440"/>
    <lineage>
        <taxon>Eukaryota</taxon>
        <taxon>Metamonada</taxon>
        <taxon>Preaxostyla</taxon>
        <taxon>Oxymonadida</taxon>
        <taxon>Streblomastigidae</taxon>
        <taxon>Streblomastix</taxon>
    </lineage>
</organism>
<protein>
    <submittedName>
        <fullName evidence="1">Uncharacterized protein</fullName>
    </submittedName>
</protein>
<evidence type="ECO:0000313" key="1">
    <source>
        <dbReference type="EMBL" id="KAA6315616.1"/>
    </source>
</evidence>
<proteinExistence type="predicted"/>
<reference evidence="1 2" key="1">
    <citation type="submission" date="2019-03" db="EMBL/GenBank/DDBJ databases">
        <title>Single cell metagenomics reveals metabolic interactions within the superorganism composed of flagellate Streblomastix strix and complex community of Bacteroidetes bacteria on its surface.</title>
        <authorList>
            <person name="Treitli S.C."/>
            <person name="Kolisko M."/>
            <person name="Husnik F."/>
            <person name="Keeling P."/>
            <person name="Hampl V."/>
        </authorList>
    </citation>
    <scope>NUCLEOTIDE SEQUENCE [LARGE SCALE GENOMIC DNA]</scope>
    <source>
        <strain evidence="1">ST1C</strain>
    </source>
</reference>
<name>A0A5J4Q152_9EUKA</name>
<dbReference type="EMBL" id="SNRW01047348">
    <property type="protein sequence ID" value="KAA6315616.1"/>
    <property type="molecule type" value="Genomic_DNA"/>
</dbReference>
<comment type="caution">
    <text evidence="1">The sequence shown here is derived from an EMBL/GenBank/DDBJ whole genome shotgun (WGS) entry which is preliminary data.</text>
</comment>